<evidence type="ECO:0000256" key="4">
    <source>
        <dbReference type="ARBA" id="ARBA00022771"/>
    </source>
</evidence>
<dbReference type="GO" id="GO:0000981">
    <property type="term" value="F:DNA-binding transcription factor activity, RNA polymerase II-specific"/>
    <property type="evidence" value="ECO:0007669"/>
    <property type="project" value="TreeGrafter"/>
</dbReference>
<accession>A0A668AEM0</accession>
<dbReference type="InterPro" id="IPR013087">
    <property type="entry name" value="Znf_C2H2_type"/>
</dbReference>
<dbReference type="SMART" id="SM00355">
    <property type="entry name" value="ZnF_C2H2"/>
    <property type="match status" value="2"/>
</dbReference>
<keyword evidence="7" id="KW-0238">DNA-binding</keyword>
<dbReference type="GO" id="GO:0000977">
    <property type="term" value="F:RNA polymerase II transcription regulatory region sequence-specific DNA binding"/>
    <property type="evidence" value="ECO:0007669"/>
    <property type="project" value="TreeGrafter"/>
</dbReference>
<keyword evidence="13" id="KW-1185">Reference proteome</keyword>
<dbReference type="GeneTree" id="ENSGT01150000286939"/>
<name>A0A668AEM0_9TELE</name>
<keyword evidence="3" id="KW-0677">Repeat</keyword>
<feature type="domain" description="C2H2-type" evidence="11">
    <location>
        <begin position="16"/>
        <end position="43"/>
    </location>
</feature>
<evidence type="ECO:0000256" key="5">
    <source>
        <dbReference type="ARBA" id="ARBA00022833"/>
    </source>
</evidence>
<evidence type="ECO:0000256" key="7">
    <source>
        <dbReference type="ARBA" id="ARBA00023125"/>
    </source>
</evidence>
<sequence>MKRYLHEWKHTGHQPFQCPTCTKRFRSYSDLLEHQKKHTKAYPFLCWECGKKFRHSVTLTRHVERVHKSGITIPEKPASIFSCSQPYVCATCAKGFSIDVNVTLYSSFPPHPEEILFPLFPVQEGT</sequence>
<evidence type="ECO:0000313" key="13">
    <source>
        <dbReference type="Proteomes" id="UP000472263"/>
    </source>
</evidence>
<dbReference type="FunFam" id="3.30.160.60:FF:001228">
    <property type="entry name" value="Zinc finger protein 236"/>
    <property type="match status" value="1"/>
</dbReference>
<reference evidence="12" key="3">
    <citation type="submission" date="2025-09" db="UniProtKB">
        <authorList>
            <consortium name="Ensembl"/>
        </authorList>
    </citation>
    <scope>IDENTIFICATION</scope>
</reference>
<protein>
    <recommendedName>
        <fullName evidence="11">C2H2-type domain-containing protein</fullName>
    </recommendedName>
</protein>
<dbReference type="FunFam" id="3.30.160.60:FF:000099">
    <property type="entry name" value="Zinc finger protein 79"/>
    <property type="match status" value="1"/>
</dbReference>
<dbReference type="Gene3D" id="3.30.160.60">
    <property type="entry name" value="Classic Zinc Finger"/>
    <property type="match status" value="2"/>
</dbReference>
<evidence type="ECO:0000259" key="11">
    <source>
        <dbReference type="PROSITE" id="PS50157"/>
    </source>
</evidence>
<dbReference type="PROSITE" id="PS50157">
    <property type="entry name" value="ZINC_FINGER_C2H2_2"/>
    <property type="match status" value="2"/>
</dbReference>
<dbReference type="Pfam" id="PF00096">
    <property type="entry name" value="zf-C2H2"/>
    <property type="match status" value="2"/>
</dbReference>
<dbReference type="AlphaFoldDB" id="A0A668AEM0"/>
<keyword evidence="8" id="KW-0804">Transcription</keyword>
<keyword evidence="9" id="KW-0539">Nucleus</keyword>
<dbReference type="InterPro" id="IPR036236">
    <property type="entry name" value="Znf_C2H2_sf"/>
</dbReference>
<keyword evidence="5" id="KW-0862">Zinc</keyword>
<reference evidence="12" key="1">
    <citation type="submission" date="2019-06" db="EMBL/GenBank/DDBJ databases">
        <authorList>
            <consortium name="Wellcome Sanger Institute Data Sharing"/>
        </authorList>
    </citation>
    <scope>NUCLEOTIDE SEQUENCE [LARGE SCALE GENOMIC DNA]</scope>
</reference>
<proteinExistence type="predicted"/>
<feature type="domain" description="C2H2-type" evidence="11">
    <location>
        <begin position="44"/>
        <end position="67"/>
    </location>
</feature>
<evidence type="ECO:0000256" key="10">
    <source>
        <dbReference type="PROSITE-ProRule" id="PRU00042"/>
    </source>
</evidence>
<evidence type="ECO:0000256" key="2">
    <source>
        <dbReference type="ARBA" id="ARBA00022723"/>
    </source>
</evidence>
<evidence type="ECO:0000256" key="3">
    <source>
        <dbReference type="ARBA" id="ARBA00022737"/>
    </source>
</evidence>
<evidence type="ECO:0000313" key="12">
    <source>
        <dbReference type="Ensembl" id="ENSMMDP00005051842.1"/>
    </source>
</evidence>
<evidence type="ECO:0000256" key="1">
    <source>
        <dbReference type="ARBA" id="ARBA00004123"/>
    </source>
</evidence>
<dbReference type="PROSITE" id="PS00028">
    <property type="entry name" value="ZINC_FINGER_C2H2_1"/>
    <property type="match status" value="2"/>
</dbReference>
<evidence type="ECO:0000256" key="9">
    <source>
        <dbReference type="ARBA" id="ARBA00023242"/>
    </source>
</evidence>
<comment type="subcellular location">
    <subcellularLocation>
        <location evidence="1">Nucleus</location>
    </subcellularLocation>
</comment>
<dbReference type="Ensembl" id="ENSMMDT00005052854.1">
    <property type="protein sequence ID" value="ENSMMDP00005051842.1"/>
    <property type="gene ID" value="ENSMMDG00005023420.1"/>
</dbReference>
<keyword evidence="2" id="KW-0479">Metal-binding</keyword>
<dbReference type="SUPFAM" id="SSF57667">
    <property type="entry name" value="beta-beta-alpha zinc fingers"/>
    <property type="match status" value="1"/>
</dbReference>
<organism evidence="12 13">
    <name type="scientific">Myripristis murdjan</name>
    <name type="common">pinecone soldierfish</name>
    <dbReference type="NCBI Taxonomy" id="586833"/>
    <lineage>
        <taxon>Eukaryota</taxon>
        <taxon>Metazoa</taxon>
        <taxon>Chordata</taxon>
        <taxon>Craniata</taxon>
        <taxon>Vertebrata</taxon>
        <taxon>Euteleostomi</taxon>
        <taxon>Actinopterygii</taxon>
        <taxon>Neopterygii</taxon>
        <taxon>Teleostei</taxon>
        <taxon>Neoteleostei</taxon>
        <taxon>Acanthomorphata</taxon>
        <taxon>Holocentriformes</taxon>
        <taxon>Holocentridae</taxon>
        <taxon>Myripristis</taxon>
    </lineage>
</organism>
<evidence type="ECO:0000256" key="6">
    <source>
        <dbReference type="ARBA" id="ARBA00023015"/>
    </source>
</evidence>
<dbReference type="PANTHER" id="PTHR24379">
    <property type="entry name" value="KRAB AND ZINC FINGER DOMAIN-CONTAINING"/>
    <property type="match status" value="1"/>
</dbReference>
<keyword evidence="4 10" id="KW-0863">Zinc-finger</keyword>
<dbReference type="GO" id="GO:0005634">
    <property type="term" value="C:nucleus"/>
    <property type="evidence" value="ECO:0007669"/>
    <property type="project" value="UniProtKB-SubCell"/>
</dbReference>
<evidence type="ECO:0000256" key="8">
    <source>
        <dbReference type="ARBA" id="ARBA00023163"/>
    </source>
</evidence>
<reference evidence="12" key="2">
    <citation type="submission" date="2025-08" db="UniProtKB">
        <authorList>
            <consortium name="Ensembl"/>
        </authorList>
    </citation>
    <scope>IDENTIFICATION</scope>
</reference>
<dbReference type="PANTHER" id="PTHR24379:SF127">
    <property type="entry name" value="BLOODY FINGERS-RELATED"/>
    <property type="match status" value="1"/>
</dbReference>
<dbReference type="GO" id="GO:0008270">
    <property type="term" value="F:zinc ion binding"/>
    <property type="evidence" value="ECO:0007669"/>
    <property type="project" value="UniProtKB-KW"/>
</dbReference>
<dbReference type="Proteomes" id="UP000472263">
    <property type="component" value="Chromosome 19"/>
</dbReference>
<keyword evidence="6" id="KW-0805">Transcription regulation</keyword>